<evidence type="ECO:0000256" key="1">
    <source>
        <dbReference type="SAM" id="SignalP"/>
    </source>
</evidence>
<keyword evidence="1" id="KW-0732">Signal</keyword>
<feature type="chain" id="PRO_5041441091" description="Outer membrane protein beta-barrel domain-containing protein" evidence="1">
    <location>
        <begin position="22"/>
        <end position="278"/>
    </location>
</feature>
<dbReference type="Proteomes" id="UP001165393">
    <property type="component" value="Unassembled WGS sequence"/>
</dbReference>
<protein>
    <recommendedName>
        <fullName evidence="4">Outer membrane protein beta-barrel domain-containing protein</fullName>
    </recommendedName>
</protein>
<name>A0AA41W4E9_9GAMM</name>
<dbReference type="RefSeq" id="WP_251259801.1">
    <property type="nucleotide sequence ID" value="NZ_JAMQGP010000001.1"/>
</dbReference>
<dbReference type="AlphaFoldDB" id="A0AA41W4E9"/>
<reference evidence="2 3" key="1">
    <citation type="journal article" date="2013" name="Antonie Van Leeuwenhoek">
        <title>Echinimonas agarilytica gen. nov., sp. nov., a new gammaproteobacterium isolated from the sea urchin Strongylocentrotus intermedius.</title>
        <authorList>
            <person name="Nedashkovskaya O.I."/>
            <person name="Stenkova A.M."/>
            <person name="Zhukova N.V."/>
            <person name="Van Trappen S."/>
            <person name="Lee J.S."/>
            <person name="Kim S.B."/>
        </authorList>
    </citation>
    <scope>NUCLEOTIDE SEQUENCE [LARGE SCALE GENOMIC DNA]</scope>
    <source>
        <strain evidence="2 3">KMM 6351</strain>
    </source>
</reference>
<keyword evidence="3" id="KW-1185">Reference proteome</keyword>
<feature type="signal peptide" evidence="1">
    <location>
        <begin position="1"/>
        <end position="21"/>
    </location>
</feature>
<accession>A0AA41W4E9</accession>
<dbReference type="InterPro" id="IPR011250">
    <property type="entry name" value="OMP/PagP_B-barrel"/>
</dbReference>
<comment type="caution">
    <text evidence="2">The sequence shown here is derived from an EMBL/GenBank/DDBJ whole genome shotgun (WGS) entry which is preliminary data.</text>
</comment>
<gene>
    <name evidence="2" type="ORF">NAF29_01950</name>
</gene>
<evidence type="ECO:0000313" key="3">
    <source>
        <dbReference type="Proteomes" id="UP001165393"/>
    </source>
</evidence>
<proteinExistence type="predicted"/>
<sequence length="278" mass="31908">MNIKPLLLMGLIWTFSSSAFAIYDVDGLSVRVGGYWANVDSKMKLRTAQGNIDEVLDFEHHLNLEESSGEIFIEAAYRRGHHLFIGNFYQLNRRGYQPEMTRDFEFEHNDDYYRVTVGAALETQLDIDIYQLAYGYEFYKAENVAAGASVGLHILDITTAFQGELLTIVNGQEQEFADELIDHDLTAPLPNVGLYGHYRLPYDVTVGLRSQYLKVTVDEYTGFLLEARLSAFKHITEHFSAGVAYQYFAVEYDDENRVRKWDVDLTYHGPMLLVGYEF</sequence>
<evidence type="ECO:0008006" key="4">
    <source>
        <dbReference type="Google" id="ProtNLM"/>
    </source>
</evidence>
<organism evidence="2 3">
    <name type="scientific">Echinimonas agarilytica</name>
    <dbReference type="NCBI Taxonomy" id="1215918"/>
    <lineage>
        <taxon>Bacteria</taxon>
        <taxon>Pseudomonadati</taxon>
        <taxon>Pseudomonadota</taxon>
        <taxon>Gammaproteobacteria</taxon>
        <taxon>Alteromonadales</taxon>
        <taxon>Echinimonadaceae</taxon>
        <taxon>Echinimonas</taxon>
    </lineage>
</organism>
<evidence type="ECO:0000313" key="2">
    <source>
        <dbReference type="EMBL" id="MCM2678434.1"/>
    </source>
</evidence>
<dbReference type="EMBL" id="JAMQGP010000001">
    <property type="protein sequence ID" value="MCM2678434.1"/>
    <property type="molecule type" value="Genomic_DNA"/>
</dbReference>
<dbReference type="SUPFAM" id="SSF56925">
    <property type="entry name" value="OMPA-like"/>
    <property type="match status" value="1"/>
</dbReference>